<proteinExistence type="predicted"/>
<dbReference type="Proteomes" id="UP000199093">
    <property type="component" value="Unassembled WGS sequence"/>
</dbReference>
<accession>A0A1G8UPV6</accession>
<sequence length="225" mass="24243">MAEVGVMTSTAHSAARASRFFIPAAIALSGSASTAESYELILSDSEVHIAQSCSFAKSPVTKPIKGWGSRTLKKVDEMLISSREAKHTAFEIERYIDAVANANWINSAFRSEDWKSAFDQFELIHELEDGWDGDRSVPAEAETLADSKALLETLEGSSVRAPRVGLDADGIVVLTWRTGTLDGVISIYGDGTFTYYFEGEANVASDGEGAIGNDLDPQLVELLSV</sequence>
<dbReference type="STRING" id="555512.SAMN04487993_10468"/>
<dbReference type="RefSeq" id="WP_131821894.1">
    <property type="nucleotide sequence ID" value="NZ_FNEJ01000046.1"/>
</dbReference>
<protein>
    <submittedName>
        <fullName evidence="1">Uncharacterized protein</fullName>
    </submittedName>
</protein>
<dbReference type="EMBL" id="FNEJ01000046">
    <property type="protein sequence ID" value="SDJ55527.1"/>
    <property type="molecule type" value="Genomic_DNA"/>
</dbReference>
<organism evidence="1 2">
    <name type="scientific">Salipiger marinus</name>
    <dbReference type="NCBI Taxonomy" id="555512"/>
    <lineage>
        <taxon>Bacteria</taxon>
        <taxon>Pseudomonadati</taxon>
        <taxon>Pseudomonadota</taxon>
        <taxon>Alphaproteobacteria</taxon>
        <taxon>Rhodobacterales</taxon>
        <taxon>Roseobacteraceae</taxon>
        <taxon>Salipiger</taxon>
    </lineage>
</organism>
<dbReference type="AlphaFoldDB" id="A0A1G8UPV6"/>
<dbReference type="OrthoDB" id="8117423at2"/>
<keyword evidence="2" id="KW-1185">Reference proteome</keyword>
<gene>
    <name evidence="1" type="ORF">SAMN04487993_10468</name>
</gene>
<evidence type="ECO:0000313" key="2">
    <source>
        <dbReference type="Proteomes" id="UP000199093"/>
    </source>
</evidence>
<evidence type="ECO:0000313" key="1">
    <source>
        <dbReference type="EMBL" id="SDJ55527.1"/>
    </source>
</evidence>
<reference evidence="1 2" key="1">
    <citation type="submission" date="2016-10" db="EMBL/GenBank/DDBJ databases">
        <authorList>
            <person name="de Groot N.N."/>
        </authorList>
    </citation>
    <scope>NUCLEOTIDE SEQUENCE [LARGE SCALE GENOMIC DNA]</scope>
    <source>
        <strain evidence="1 2">DSM 26424</strain>
    </source>
</reference>
<name>A0A1G8UPV6_9RHOB</name>